<dbReference type="Gene3D" id="2.40.33.20">
    <property type="entry name" value="PK beta-barrel domain-like"/>
    <property type="match status" value="1"/>
</dbReference>
<dbReference type="InterPro" id="IPR005302">
    <property type="entry name" value="MoCF_Sase_C"/>
</dbReference>
<evidence type="ECO:0000313" key="3">
    <source>
        <dbReference type="Proteomes" id="UP001220530"/>
    </source>
</evidence>
<reference evidence="2 3" key="1">
    <citation type="submission" date="2023-02" db="EMBL/GenBank/DDBJ databases">
        <title>Devosia algicola sp. nov., isolated from the phycosphere of marine algae.</title>
        <authorList>
            <person name="Kim J.M."/>
            <person name="Lee J.K."/>
            <person name="Choi B.J."/>
            <person name="Bayburt H."/>
            <person name="Jeon C.O."/>
        </authorList>
    </citation>
    <scope>NUCLEOTIDE SEQUENCE [LARGE SCALE GENOMIC DNA]</scope>
    <source>
        <strain evidence="2 3">G20-9</strain>
    </source>
</reference>
<feature type="domain" description="MOSC" evidence="1">
    <location>
        <begin position="27"/>
        <end position="161"/>
    </location>
</feature>
<keyword evidence="3" id="KW-1185">Reference proteome</keyword>
<dbReference type="PANTHER" id="PTHR30212">
    <property type="entry name" value="PROTEIN YIIM"/>
    <property type="match status" value="1"/>
</dbReference>
<organism evidence="2 3">
    <name type="scientific">Devosia algicola</name>
    <dbReference type="NCBI Taxonomy" id="3026418"/>
    <lineage>
        <taxon>Bacteria</taxon>
        <taxon>Pseudomonadati</taxon>
        <taxon>Pseudomonadota</taxon>
        <taxon>Alphaproteobacteria</taxon>
        <taxon>Hyphomicrobiales</taxon>
        <taxon>Devosiaceae</taxon>
        <taxon>Devosia</taxon>
    </lineage>
</organism>
<dbReference type="PANTHER" id="PTHR30212:SF2">
    <property type="entry name" value="PROTEIN YIIM"/>
    <property type="match status" value="1"/>
</dbReference>
<evidence type="ECO:0000313" key="2">
    <source>
        <dbReference type="EMBL" id="WDR01468.1"/>
    </source>
</evidence>
<protein>
    <submittedName>
        <fullName evidence="2">MOSC domain-containing protein</fullName>
    </submittedName>
</protein>
<dbReference type="Proteomes" id="UP001220530">
    <property type="component" value="Chromosome"/>
</dbReference>
<dbReference type="Pfam" id="PF03473">
    <property type="entry name" value="MOSC"/>
    <property type="match status" value="1"/>
</dbReference>
<dbReference type="RefSeq" id="WP_282217879.1">
    <property type="nucleotide sequence ID" value="NZ_CP118246.1"/>
</dbReference>
<sequence length="210" mass="22497">MAVLASVNIGAPETIDAKAGLTGIFKRPQSGAVAIGPAAVVGDAVVDRRHHGGVDQAVYVYLSTDYDWWSHELGTPLAPGTFGENLTISGIEGEDMAVGDRFVVGDVVLEITCHRTPCETLAARMGDGKFIKRFLAAGRPGAYCRVIATGAVRAGDKVVHERFAAPRVSVAELMTIEGKRSLEPAFMERVLATPVHHLMRADFEKRLSDI</sequence>
<dbReference type="EMBL" id="CP118246">
    <property type="protein sequence ID" value="WDR01468.1"/>
    <property type="molecule type" value="Genomic_DNA"/>
</dbReference>
<name>A0ABY7YJX3_9HYPH</name>
<accession>A0ABY7YJX3</accession>
<dbReference type="InterPro" id="IPR011037">
    <property type="entry name" value="Pyrv_Knase-like_insert_dom_sf"/>
</dbReference>
<evidence type="ECO:0000259" key="1">
    <source>
        <dbReference type="PROSITE" id="PS51340"/>
    </source>
</evidence>
<gene>
    <name evidence="2" type="ORF">PSQ19_11720</name>
</gene>
<dbReference type="SUPFAM" id="SSF50800">
    <property type="entry name" value="PK beta-barrel domain-like"/>
    <property type="match status" value="1"/>
</dbReference>
<proteinExistence type="predicted"/>
<dbReference type="InterPro" id="IPR052353">
    <property type="entry name" value="Benzoxazolinone_Detox_Enz"/>
</dbReference>
<dbReference type="PROSITE" id="PS51340">
    <property type="entry name" value="MOSC"/>
    <property type="match status" value="1"/>
</dbReference>